<sequence>MANQGFHFDQPLWLLGLLAIVPVAIWLVRSAARAAKGPIHRYADPHLLPHLTGARDLRATERWGRFLRWSLLWTLLLVAMAGPRWDYDDVRLFHPGNNLLVLLDISRSMLAEDVSPSRLGRARQELQDLIVKNREVRLGLIVFASVPHVLSPITEDSTSILNTLPALSVDLASPSLQGSSLTRALDRAESLLAGLPEDSARAILLISDGDLVEPGLRDRVSRLAAQGVRFHALGVGGPQGATVPAPQGGVVVDPADPDHKPVRSALNERLLESLAQAGGGLYLRADYRDSDTDQILAAATLSHRPPEASDTSTRIWNERFWLPVLVLVALLLPQFRGARKGARRGRLAPQSSRGASS</sequence>
<keyword evidence="1" id="KW-1133">Transmembrane helix</keyword>
<evidence type="ECO:0000313" key="3">
    <source>
        <dbReference type="EMBL" id="NEV62584.1"/>
    </source>
</evidence>
<dbReference type="EMBL" id="JAAIJQ010000030">
    <property type="protein sequence ID" value="NEV62584.1"/>
    <property type="molecule type" value="Genomic_DNA"/>
</dbReference>
<proteinExistence type="predicted"/>
<keyword evidence="4" id="KW-1185">Reference proteome</keyword>
<dbReference type="Pfam" id="PF13519">
    <property type="entry name" value="VWA_2"/>
    <property type="match status" value="1"/>
</dbReference>
<dbReference type="Proteomes" id="UP000483379">
    <property type="component" value="Unassembled WGS sequence"/>
</dbReference>
<keyword evidence="1" id="KW-0812">Transmembrane</keyword>
<dbReference type="Gene3D" id="3.40.50.410">
    <property type="entry name" value="von Willebrand factor, type A domain"/>
    <property type="match status" value="1"/>
</dbReference>
<accession>A0A6M0JZU8</accession>
<dbReference type="SUPFAM" id="SSF53300">
    <property type="entry name" value="vWA-like"/>
    <property type="match status" value="1"/>
</dbReference>
<dbReference type="RefSeq" id="WP_164453048.1">
    <property type="nucleotide sequence ID" value="NZ_JAAIJQ010000030.1"/>
</dbReference>
<dbReference type="PROSITE" id="PS50234">
    <property type="entry name" value="VWFA"/>
    <property type="match status" value="1"/>
</dbReference>
<reference evidence="3 4" key="1">
    <citation type="submission" date="2020-02" db="EMBL/GenBank/DDBJ databases">
        <title>Genome sequences of Thiorhodococcus mannitoliphagus and Thiorhodococcus minor, purple sulfur photosynthetic bacteria in the gammaproteobacterial family, Chromatiaceae.</title>
        <authorList>
            <person name="Aviles F.A."/>
            <person name="Meyer T.E."/>
            <person name="Kyndt J.A."/>
        </authorList>
    </citation>
    <scope>NUCLEOTIDE SEQUENCE [LARGE SCALE GENOMIC DNA]</scope>
    <source>
        <strain evidence="3 4">DSM 11518</strain>
    </source>
</reference>
<evidence type="ECO:0000256" key="1">
    <source>
        <dbReference type="SAM" id="Phobius"/>
    </source>
</evidence>
<dbReference type="PANTHER" id="PTHR22550">
    <property type="entry name" value="SPORE GERMINATION PROTEIN"/>
    <property type="match status" value="1"/>
</dbReference>
<evidence type="ECO:0000259" key="2">
    <source>
        <dbReference type="PROSITE" id="PS50234"/>
    </source>
</evidence>
<organism evidence="3 4">
    <name type="scientific">Thiorhodococcus minor</name>
    <dbReference type="NCBI Taxonomy" id="57489"/>
    <lineage>
        <taxon>Bacteria</taxon>
        <taxon>Pseudomonadati</taxon>
        <taxon>Pseudomonadota</taxon>
        <taxon>Gammaproteobacteria</taxon>
        <taxon>Chromatiales</taxon>
        <taxon>Chromatiaceae</taxon>
        <taxon>Thiorhodococcus</taxon>
    </lineage>
</organism>
<dbReference type="SMART" id="SM00327">
    <property type="entry name" value="VWA"/>
    <property type="match status" value="1"/>
</dbReference>
<name>A0A6M0JZU8_9GAMM</name>
<evidence type="ECO:0000313" key="4">
    <source>
        <dbReference type="Proteomes" id="UP000483379"/>
    </source>
</evidence>
<dbReference type="PANTHER" id="PTHR22550:SF14">
    <property type="entry name" value="VWFA DOMAIN-CONTAINING PROTEIN"/>
    <property type="match status" value="1"/>
</dbReference>
<feature type="domain" description="VWFA" evidence="2">
    <location>
        <begin position="98"/>
        <end position="304"/>
    </location>
</feature>
<feature type="transmembrane region" description="Helical" evidence="1">
    <location>
        <begin position="12"/>
        <end position="32"/>
    </location>
</feature>
<dbReference type="InterPro" id="IPR050768">
    <property type="entry name" value="UPF0353/GerABKA_families"/>
</dbReference>
<dbReference type="InterPro" id="IPR036465">
    <property type="entry name" value="vWFA_dom_sf"/>
</dbReference>
<keyword evidence="1" id="KW-0472">Membrane</keyword>
<protein>
    <submittedName>
        <fullName evidence="3">VWA domain-containing protein</fullName>
    </submittedName>
</protein>
<feature type="transmembrane region" description="Helical" evidence="1">
    <location>
        <begin position="66"/>
        <end position="85"/>
    </location>
</feature>
<comment type="caution">
    <text evidence="3">The sequence shown here is derived from an EMBL/GenBank/DDBJ whole genome shotgun (WGS) entry which is preliminary data.</text>
</comment>
<gene>
    <name evidence="3" type="ORF">G3446_11890</name>
</gene>
<dbReference type="InterPro" id="IPR002035">
    <property type="entry name" value="VWF_A"/>
</dbReference>
<dbReference type="AlphaFoldDB" id="A0A6M0JZU8"/>